<evidence type="ECO:0000259" key="3">
    <source>
        <dbReference type="PROSITE" id="PS50940"/>
    </source>
</evidence>
<evidence type="ECO:0000313" key="4">
    <source>
        <dbReference type="EMBL" id="RUS70381.1"/>
    </source>
</evidence>
<dbReference type="Proteomes" id="UP000271974">
    <property type="component" value="Unassembled WGS sequence"/>
</dbReference>
<dbReference type="InterPro" id="IPR002557">
    <property type="entry name" value="Chitin-bd_dom"/>
</dbReference>
<feature type="signal peptide" evidence="2">
    <location>
        <begin position="1"/>
        <end position="31"/>
    </location>
</feature>
<feature type="compositionally biased region" description="Basic residues" evidence="1">
    <location>
        <begin position="317"/>
        <end position="329"/>
    </location>
</feature>
<accession>A0A433SMH0</accession>
<evidence type="ECO:0000313" key="5">
    <source>
        <dbReference type="Proteomes" id="UP000271974"/>
    </source>
</evidence>
<feature type="domain" description="Chitin-binding type-2" evidence="3">
    <location>
        <begin position="65"/>
        <end position="123"/>
    </location>
</feature>
<feature type="compositionally biased region" description="Polar residues" evidence="1">
    <location>
        <begin position="298"/>
        <end position="314"/>
    </location>
</feature>
<dbReference type="Pfam" id="PF01607">
    <property type="entry name" value="CBM_14"/>
    <property type="match status" value="1"/>
</dbReference>
<feature type="region of interest" description="Disordered" evidence="1">
    <location>
        <begin position="36"/>
        <end position="58"/>
    </location>
</feature>
<feature type="chain" id="PRO_5019089310" description="Chitin-binding type-2 domain-containing protein" evidence="2">
    <location>
        <begin position="32"/>
        <end position="483"/>
    </location>
</feature>
<comment type="caution">
    <text evidence="4">The sequence shown here is derived from an EMBL/GenBank/DDBJ whole genome shotgun (WGS) entry which is preliminary data.</text>
</comment>
<evidence type="ECO:0000256" key="1">
    <source>
        <dbReference type="SAM" id="MobiDB-lite"/>
    </source>
</evidence>
<sequence>MDIIFACGRTSKLSLKVFWIFFALVVTICAAHEGTHSTPESQEKPVPEVEDSELWKSSSPPVKTQIVCCDKPDDVMPYWADSNCRTYFVCQENVPYLHTCPVGMAFSAEHNRCLQWHQVKCSAQNKAVWLAMEATALIRESSSPSYMFARGELGTGPKKMIDTRMLSHKLRDPNLQKMKHLQGLLRTQHASAKKSVDISAYSGPVITIQLPRAVCSSQEKLLDPAQTTSLLNSILQAETGCQGKPADCSLPYLDVRCEWGVANNSSGEKEGHWEEEEEHVVSRMYKNRKGDSGGVDLSESSGENDPAEQSTGESSGHKPRPSHSNHHSHGNTEHNGKEGGKWRDEKDDDQTGLTDNNSQTDSSGDRLKESKRRFSVWATDYSNGYQIEDSSREIHFPEFLADKTPSPDHSADLEADALPGTPDTQLGAAGDARPVGQLASDRTGKPGEVVGGRPVLAESDLFALREHIERKIRESLMERFGQS</sequence>
<feature type="compositionally biased region" description="Basic and acidic residues" evidence="1">
    <location>
        <begin position="330"/>
        <end position="345"/>
    </location>
</feature>
<dbReference type="PROSITE" id="PS50940">
    <property type="entry name" value="CHIT_BIND_II"/>
    <property type="match status" value="1"/>
</dbReference>
<keyword evidence="2" id="KW-0732">Signal</keyword>
<feature type="region of interest" description="Disordered" evidence="1">
    <location>
        <begin position="287"/>
        <end position="381"/>
    </location>
</feature>
<dbReference type="GO" id="GO:0005576">
    <property type="term" value="C:extracellular region"/>
    <property type="evidence" value="ECO:0007669"/>
    <property type="project" value="InterPro"/>
</dbReference>
<proteinExistence type="predicted"/>
<keyword evidence="5" id="KW-1185">Reference proteome</keyword>
<dbReference type="OrthoDB" id="6094132at2759"/>
<dbReference type="AlphaFoldDB" id="A0A433SMH0"/>
<dbReference type="SMART" id="SM00494">
    <property type="entry name" value="ChtBD2"/>
    <property type="match status" value="1"/>
</dbReference>
<protein>
    <recommendedName>
        <fullName evidence="3">Chitin-binding type-2 domain-containing protein</fullName>
    </recommendedName>
</protein>
<dbReference type="SUPFAM" id="SSF57625">
    <property type="entry name" value="Invertebrate chitin-binding proteins"/>
    <property type="match status" value="1"/>
</dbReference>
<name>A0A433SMH0_ELYCH</name>
<reference evidence="4 5" key="1">
    <citation type="submission" date="2019-01" db="EMBL/GenBank/DDBJ databases">
        <title>A draft genome assembly of the solar-powered sea slug Elysia chlorotica.</title>
        <authorList>
            <person name="Cai H."/>
            <person name="Li Q."/>
            <person name="Fang X."/>
            <person name="Li J."/>
            <person name="Curtis N.E."/>
            <person name="Altenburger A."/>
            <person name="Shibata T."/>
            <person name="Feng M."/>
            <person name="Maeda T."/>
            <person name="Schwartz J.A."/>
            <person name="Shigenobu S."/>
            <person name="Lundholm N."/>
            <person name="Nishiyama T."/>
            <person name="Yang H."/>
            <person name="Hasebe M."/>
            <person name="Li S."/>
            <person name="Pierce S.K."/>
            <person name="Wang J."/>
        </authorList>
    </citation>
    <scope>NUCLEOTIDE SEQUENCE [LARGE SCALE GENOMIC DNA]</scope>
    <source>
        <strain evidence="4">EC2010</strain>
        <tissue evidence="4">Whole organism of an adult</tissue>
    </source>
</reference>
<gene>
    <name evidence="4" type="ORF">EGW08_021857</name>
</gene>
<dbReference type="InterPro" id="IPR036508">
    <property type="entry name" value="Chitin-bd_dom_sf"/>
</dbReference>
<evidence type="ECO:0000256" key="2">
    <source>
        <dbReference type="SAM" id="SignalP"/>
    </source>
</evidence>
<dbReference type="GO" id="GO:0008061">
    <property type="term" value="F:chitin binding"/>
    <property type="evidence" value="ECO:0007669"/>
    <property type="project" value="InterPro"/>
</dbReference>
<dbReference type="EMBL" id="RQTK01001423">
    <property type="protein sequence ID" value="RUS70381.1"/>
    <property type="molecule type" value="Genomic_DNA"/>
</dbReference>
<feature type="region of interest" description="Disordered" evidence="1">
    <location>
        <begin position="400"/>
        <end position="451"/>
    </location>
</feature>
<dbReference type="Gene3D" id="2.170.140.10">
    <property type="entry name" value="Chitin binding domain"/>
    <property type="match status" value="1"/>
</dbReference>
<organism evidence="4 5">
    <name type="scientific">Elysia chlorotica</name>
    <name type="common">Eastern emerald elysia</name>
    <name type="synonym">Sea slug</name>
    <dbReference type="NCBI Taxonomy" id="188477"/>
    <lineage>
        <taxon>Eukaryota</taxon>
        <taxon>Metazoa</taxon>
        <taxon>Spiralia</taxon>
        <taxon>Lophotrochozoa</taxon>
        <taxon>Mollusca</taxon>
        <taxon>Gastropoda</taxon>
        <taxon>Heterobranchia</taxon>
        <taxon>Euthyneura</taxon>
        <taxon>Panpulmonata</taxon>
        <taxon>Sacoglossa</taxon>
        <taxon>Placobranchoidea</taxon>
        <taxon>Plakobranchidae</taxon>
        <taxon>Elysia</taxon>
    </lineage>
</organism>
<feature type="compositionally biased region" description="Polar residues" evidence="1">
    <location>
        <begin position="351"/>
        <end position="362"/>
    </location>
</feature>